<keyword evidence="1" id="KW-0812">Transmembrane</keyword>
<dbReference type="RefSeq" id="WP_079725538.1">
    <property type="nucleotide sequence ID" value="NZ_BMCL01000001.1"/>
</dbReference>
<protein>
    <recommendedName>
        <fullName evidence="4">Transmembrane protein</fullName>
    </recommendedName>
</protein>
<keyword evidence="1" id="KW-1133">Transmembrane helix</keyword>
<dbReference type="AlphaFoldDB" id="A0A1T5LVH5"/>
<gene>
    <name evidence="2" type="ORF">SAMN06296058_3157</name>
</gene>
<evidence type="ECO:0000256" key="1">
    <source>
        <dbReference type="SAM" id="Phobius"/>
    </source>
</evidence>
<organism evidence="2 3">
    <name type="scientific">Pseudoxanthomonas indica</name>
    <dbReference type="NCBI Taxonomy" id="428993"/>
    <lineage>
        <taxon>Bacteria</taxon>
        <taxon>Pseudomonadati</taxon>
        <taxon>Pseudomonadota</taxon>
        <taxon>Gammaproteobacteria</taxon>
        <taxon>Lysobacterales</taxon>
        <taxon>Lysobacteraceae</taxon>
        <taxon>Pseudoxanthomonas</taxon>
    </lineage>
</organism>
<evidence type="ECO:0000313" key="2">
    <source>
        <dbReference type="EMBL" id="SKC79931.1"/>
    </source>
</evidence>
<dbReference type="OrthoDB" id="7509319at2"/>
<feature type="transmembrane region" description="Helical" evidence="1">
    <location>
        <begin position="63"/>
        <end position="80"/>
    </location>
</feature>
<evidence type="ECO:0008006" key="4">
    <source>
        <dbReference type="Google" id="ProtNLM"/>
    </source>
</evidence>
<dbReference type="EMBL" id="FUZV01000002">
    <property type="protein sequence ID" value="SKC79931.1"/>
    <property type="molecule type" value="Genomic_DNA"/>
</dbReference>
<feature type="transmembrane region" description="Helical" evidence="1">
    <location>
        <begin position="7"/>
        <end position="27"/>
    </location>
</feature>
<proteinExistence type="predicted"/>
<dbReference type="Proteomes" id="UP000190341">
    <property type="component" value="Unassembled WGS sequence"/>
</dbReference>
<name>A0A1T5LVH5_9GAMM</name>
<keyword evidence="1" id="KW-0472">Membrane</keyword>
<dbReference type="STRING" id="428993.SAMN06296058_3157"/>
<keyword evidence="3" id="KW-1185">Reference proteome</keyword>
<reference evidence="2 3" key="1">
    <citation type="submission" date="2017-02" db="EMBL/GenBank/DDBJ databases">
        <authorList>
            <person name="Peterson S.W."/>
        </authorList>
    </citation>
    <scope>NUCLEOTIDE SEQUENCE [LARGE SCALE GENOMIC DNA]</scope>
    <source>
        <strain evidence="2 3">P15</strain>
    </source>
</reference>
<evidence type="ECO:0000313" key="3">
    <source>
        <dbReference type="Proteomes" id="UP000190341"/>
    </source>
</evidence>
<sequence length="87" mass="9317">MWARASAGIVAGFFLAAGVVGLIAWSWPGPWQSTLVASALAFFPAWMLAATSSFLFADGKRAWLWLGASAAASFALLWLLRSLQWVA</sequence>
<accession>A0A1T5LVH5</accession>
<feature type="transmembrane region" description="Helical" evidence="1">
    <location>
        <begin position="33"/>
        <end position="56"/>
    </location>
</feature>